<keyword evidence="2" id="KW-1185">Reference proteome</keyword>
<comment type="caution">
    <text evidence="1">The sequence shown here is derived from an EMBL/GenBank/DDBJ whole genome shotgun (WGS) entry which is preliminary data.</text>
</comment>
<dbReference type="Proteomes" id="UP000643279">
    <property type="component" value="Unassembled WGS sequence"/>
</dbReference>
<accession>A0ABQ2AWC4</accession>
<gene>
    <name evidence="1" type="ORF">GCM10007170_34340</name>
</gene>
<organism evidence="1 2">
    <name type="scientific">Arthrobacter liuii</name>
    <dbReference type="NCBI Taxonomy" id="1476996"/>
    <lineage>
        <taxon>Bacteria</taxon>
        <taxon>Bacillati</taxon>
        <taxon>Actinomycetota</taxon>
        <taxon>Actinomycetes</taxon>
        <taxon>Micrococcales</taxon>
        <taxon>Micrococcaceae</taxon>
        <taxon>Arthrobacter</taxon>
    </lineage>
</organism>
<protein>
    <submittedName>
        <fullName evidence="1">Uncharacterized protein</fullName>
    </submittedName>
</protein>
<proteinExistence type="predicted"/>
<reference evidence="2" key="1">
    <citation type="journal article" date="2019" name="Int. J. Syst. Evol. Microbiol.">
        <title>The Global Catalogue of Microorganisms (GCM) 10K type strain sequencing project: providing services to taxonomists for standard genome sequencing and annotation.</title>
        <authorList>
            <consortium name="The Broad Institute Genomics Platform"/>
            <consortium name="The Broad Institute Genome Sequencing Center for Infectious Disease"/>
            <person name="Wu L."/>
            <person name="Ma J."/>
        </authorList>
    </citation>
    <scope>NUCLEOTIDE SEQUENCE [LARGE SCALE GENOMIC DNA]</scope>
    <source>
        <strain evidence="2">CGMCC 1.12778</strain>
    </source>
</reference>
<name>A0ABQ2AWC4_9MICC</name>
<evidence type="ECO:0000313" key="2">
    <source>
        <dbReference type="Proteomes" id="UP000643279"/>
    </source>
</evidence>
<dbReference type="EMBL" id="BMFW01000021">
    <property type="protein sequence ID" value="GGH99457.1"/>
    <property type="molecule type" value="Genomic_DNA"/>
</dbReference>
<sequence length="124" mass="12888">MARELIDVLLLHRTVDARDVVDGITAALRVGAVTADVVAVEARLAASELGPSRGPADQSGPVPAEIVQHRVLSLTQRRLANPAAVIDGLPTDGRPLPSMAANDRLLRLPDRAAAPDPVPAVNAS</sequence>
<evidence type="ECO:0000313" key="1">
    <source>
        <dbReference type="EMBL" id="GGH99457.1"/>
    </source>
</evidence>